<dbReference type="Proteomes" id="UP000070175">
    <property type="component" value="Unassembled WGS sequence"/>
</dbReference>
<accession>A0A133VQ50</accession>
<reference evidence="2 3" key="1">
    <citation type="journal article" date="2016" name="Sci. Rep.">
        <title>Metabolic traits of an uncultured archaeal lineage -MSBL1- from brine pools of the Red Sea.</title>
        <authorList>
            <person name="Mwirichia R."/>
            <person name="Alam I."/>
            <person name="Rashid M."/>
            <person name="Vinu M."/>
            <person name="Ba-Alawi W."/>
            <person name="Anthony Kamau A."/>
            <person name="Kamanda Ngugi D."/>
            <person name="Goker M."/>
            <person name="Klenk H.P."/>
            <person name="Bajic V."/>
            <person name="Stingl U."/>
        </authorList>
    </citation>
    <scope>NUCLEOTIDE SEQUENCE [LARGE SCALE GENOMIC DNA]</scope>
    <source>
        <strain evidence="2">SCGC-AAA382N08</strain>
    </source>
</reference>
<feature type="compositionally biased region" description="Basic and acidic residues" evidence="1">
    <location>
        <begin position="28"/>
        <end position="45"/>
    </location>
</feature>
<sequence>MAYENLKKTNKPQKAIDALKEVNNLNSGEKEESNKKSDKKKKDYSDLIKKVAEKKMEKE</sequence>
<comment type="caution">
    <text evidence="2">The sequence shown here is derived from an EMBL/GenBank/DDBJ whole genome shotgun (WGS) entry which is preliminary data.</text>
</comment>
<dbReference type="EMBL" id="LHYJ01000010">
    <property type="protein sequence ID" value="KXB08560.1"/>
    <property type="molecule type" value="Genomic_DNA"/>
</dbReference>
<evidence type="ECO:0000313" key="2">
    <source>
        <dbReference type="EMBL" id="KXB08560.1"/>
    </source>
</evidence>
<evidence type="ECO:0000256" key="1">
    <source>
        <dbReference type="SAM" id="MobiDB-lite"/>
    </source>
</evidence>
<keyword evidence="3" id="KW-1185">Reference proteome</keyword>
<gene>
    <name evidence="2" type="ORF">AKJ56_01020</name>
</gene>
<feature type="region of interest" description="Disordered" evidence="1">
    <location>
        <begin position="1"/>
        <end position="45"/>
    </location>
</feature>
<dbReference type="AlphaFoldDB" id="A0A133VQ50"/>
<evidence type="ECO:0000313" key="3">
    <source>
        <dbReference type="Proteomes" id="UP000070175"/>
    </source>
</evidence>
<organism evidence="2 3">
    <name type="scientific">candidate division MSBL1 archaeon SCGC-AAA382N08</name>
    <dbReference type="NCBI Taxonomy" id="1698285"/>
    <lineage>
        <taxon>Archaea</taxon>
        <taxon>Methanobacteriati</taxon>
        <taxon>Methanobacteriota</taxon>
        <taxon>candidate division MSBL1</taxon>
    </lineage>
</organism>
<name>A0A133VQ50_9EURY</name>
<proteinExistence type="predicted"/>
<protein>
    <submittedName>
        <fullName evidence="2">Uncharacterized protein</fullName>
    </submittedName>
</protein>